<dbReference type="PANTHER" id="PTHR34387:SF2">
    <property type="entry name" value="SLR1258 PROTEIN"/>
    <property type="match status" value="1"/>
</dbReference>
<organism evidence="1 2">
    <name type="scientific">Ichthyophthirius multifiliis</name>
    <name type="common">White spot disease agent</name>
    <name type="synonym">Ich</name>
    <dbReference type="NCBI Taxonomy" id="5932"/>
    <lineage>
        <taxon>Eukaryota</taxon>
        <taxon>Sar</taxon>
        <taxon>Alveolata</taxon>
        <taxon>Ciliophora</taxon>
        <taxon>Intramacronucleata</taxon>
        <taxon>Oligohymenophorea</taxon>
        <taxon>Hymenostomatida</taxon>
        <taxon>Ophryoglenina</taxon>
        <taxon>Ichthyophthirius</taxon>
    </lineage>
</organism>
<dbReference type="Gene3D" id="3.30.70.2970">
    <property type="entry name" value="Protein of unknown function (DUF541), domain 2"/>
    <property type="match status" value="2"/>
</dbReference>
<dbReference type="AlphaFoldDB" id="G0QSV6"/>
<dbReference type="GO" id="GO:0006974">
    <property type="term" value="P:DNA damage response"/>
    <property type="evidence" value="ECO:0007669"/>
    <property type="project" value="TreeGrafter"/>
</dbReference>
<reference evidence="1 2" key="1">
    <citation type="submission" date="2011-07" db="EMBL/GenBank/DDBJ databases">
        <authorList>
            <person name="Coyne R."/>
            <person name="Brami D."/>
            <person name="Johnson J."/>
            <person name="Hostetler J."/>
            <person name="Hannick L."/>
            <person name="Clark T."/>
            <person name="Cassidy-Hanley D."/>
            <person name="Inman J."/>
        </authorList>
    </citation>
    <scope>NUCLEOTIDE SEQUENCE [LARGE SCALE GENOMIC DNA]</scope>
    <source>
        <strain evidence="1 2">G5</strain>
    </source>
</reference>
<dbReference type="InterPro" id="IPR007497">
    <property type="entry name" value="SIMPL/DUF541"/>
</dbReference>
<gene>
    <name evidence="1" type="ORF">IMG5_103850</name>
</gene>
<dbReference type="OrthoDB" id="304884at2759"/>
<evidence type="ECO:0000313" key="2">
    <source>
        <dbReference type="Proteomes" id="UP000008983"/>
    </source>
</evidence>
<dbReference type="Proteomes" id="UP000008983">
    <property type="component" value="Unassembled WGS sequence"/>
</dbReference>
<dbReference type="EMBL" id="GL983826">
    <property type="protein sequence ID" value="EGR31699.1"/>
    <property type="molecule type" value="Genomic_DNA"/>
</dbReference>
<dbReference type="Gene3D" id="3.30.110.170">
    <property type="entry name" value="Protein of unknown function (DUF541), domain 1"/>
    <property type="match status" value="1"/>
</dbReference>
<protein>
    <submittedName>
        <fullName evidence="1">Outer membrane protein, putative</fullName>
    </submittedName>
</protein>
<accession>G0QSV6</accession>
<evidence type="ECO:0000313" key="1">
    <source>
        <dbReference type="EMBL" id="EGR31699.1"/>
    </source>
</evidence>
<dbReference type="InterPro" id="IPR052022">
    <property type="entry name" value="26kDa_periplasmic_antigen"/>
</dbReference>
<name>G0QSV6_ICHMU</name>
<proteinExistence type="predicted"/>
<dbReference type="Pfam" id="PF04402">
    <property type="entry name" value="SIMPL"/>
    <property type="match status" value="1"/>
</dbReference>
<dbReference type="PANTHER" id="PTHR34387">
    <property type="entry name" value="SLR1258 PROTEIN"/>
    <property type="match status" value="1"/>
</dbReference>
<keyword evidence="2" id="KW-1185">Reference proteome</keyword>
<dbReference type="InParanoid" id="G0QSV6"/>
<sequence length="339" mass="38763">MTDPLEIDENASVSIRSSQKNNEVVNKVLEELKKDDKLTITTSGFSIENNYKNVENTTTKKLERQKLGYKVKNQIQVKSSELEKAEEVIQTAIENGFNTVDFVKYYPDNEQIQKAYNDLIVEAVKDAQKKAEIILKGVQYSVDISYKNTDKDVQAALKKNKEVVKKVLDIYKKDGQLSVSSTGFNIDSDNYDFKMNEETEKNERVFEGYKVKNSILIKSSNSQKAGKVIDDAINNEFNSVDFVNFYPDDEQMQQAREKLLYEAVQDARKKLNLLIKNLGQEVIGVKRIYDIYEDINSPNSNSMTYALGGDTSIQLNKSKKTMTIKVRVQFFTQPISENQ</sequence>
<dbReference type="RefSeq" id="XP_004035185.1">
    <property type="nucleotide sequence ID" value="XM_004035137.1"/>
</dbReference>
<dbReference type="GeneID" id="14907847"/>